<keyword evidence="1 2" id="KW-0238">DNA-binding</keyword>
<dbReference type="EMBL" id="KP211931">
    <property type="protein sequence ID" value="ANV81241.1"/>
    <property type="molecule type" value="Genomic_DNA"/>
</dbReference>
<dbReference type="SUPFAM" id="SSF50249">
    <property type="entry name" value="Nucleic acid-binding proteins"/>
    <property type="match status" value="4"/>
</dbReference>
<sequence length="563" mass="62514">MSEEKYEDHINAVLSECPNADREEVSEAFAKYESEFYIPPQDALRSIIRRFKGDMAPSTNNSNSTTEKPSVSKKVASLTELSATDRDIEIEVEIISHNLREQTIRGEQKQIAFGLIEDNPWDEGGQRNRWEYKDWGPNSNISPGSVVRIEGASVNEYQGRMSLNINQSTRIAVLREGTRPVVAPGEPIEINNIPSDGYVCVVGRILSSRPDQIHRKDGSGSIDVVRGRMADESGTIGFLSWEPFEHEVGALVKIDGAQVRTFRDTPELNFGRTTKVELFHDSNFADAESLMEQNIVTISQLRDGSRDVEAIVQITEWSKRSFVRDGEEKFLWSGQIADPSGKCRMSAWEELPISESDLPVTIKVKGVRVRSWQGIPDITVDKSAQVEILDSPPWDGSIDLSNHIVEVPLTELVNGSSRVGISTQGIVASVREDCGIIMRCTQCRRVLRDGNCSQHGDDEGNQDVRLRLVIDDGTSTSSLLINKEATLSLLNMTEDDIKAEIDSNGQMEFVQRLRGKLLGQLVSASGRTIVDDQGAMLLADKTELVDQDPGLLSTEIRAKWGVQ</sequence>
<dbReference type="GO" id="GO:0010212">
    <property type="term" value="P:response to ionizing radiation"/>
    <property type="evidence" value="ECO:0007669"/>
    <property type="project" value="TreeGrafter"/>
</dbReference>
<dbReference type="GO" id="GO:0003677">
    <property type="term" value="F:DNA binding"/>
    <property type="evidence" value="ECO:0007669"/>
    <property type="project" value="UniProtKB-KW"/>
</dbReference>
<organism evidence="2">
    <name type="scientific">uncultured Poseidoniia archaeon</name>
    <dbReference type="NCBI Taxonomy" id="1697135"/>
    <lineage>
        <taxon>Archaea</taxon>
        <taxon>Methanobacteriati</taxon>
        <taxon>Thermoplasmatota</taxon>
        <taxon>Candidatus Poseidoniia</taxon>
        <taxon>environmental samples</taxon>
    </lineage>
</organism>
<dbReference type="InterPro" id="IPR012340">
    <property type="entry name" value="NA-bd_OB-fold"/>
</dbReference>
<proteinExistence type="predicted"/>
<protein>
    <submittedName>
        <fullName evidence="2">Putative single-stranded DNA-binding replication protein A (RPA)</fullName>
    </submittedName>
</protein>
<evidence type="ECO:0000256" key="1">
    <source>
        <dbReference type="ARBA" id="ARBA00023125"/>
    </source>
</evidence>
<dbReference type="PANTHER" id="PTHR13356">
    <property type="entry name" value="OB FOLD NUCLEIC ACID BINDING PROTEIN-RELATED"/>
    <property type="match status" value="1"/>
</dbReference>
<name>A0A1B1TG34_9ARCH</name>
<dbReference type="Gene3D" id="2.40.50.140">
    <property type="entry name" value="Nucleic acid-binding proteins"/>
    <property type="match status" value="3"/>
</dbReference>
<reference evidence="2" key="2">
    <citation type="journal article" date="2015" name="ISME J.">
        <title>A new class of marine Euryarchaeota group II from the Mediterranean deep chlorophyll maximum.</title>
        <authorList>
            <person name="Martin-Cuadrado A.B."/>
            <person name="Garcia-Heredia I."/>
            <person name="Molto A.G."/>
            <person name="Lopez-Ubeda R."/>
            <person name="Kimes N."/>
            <person name="Lopez-Garcia P."/>
            <person name="Moreira D."/>
            <person name="Rodriguez-Valera F."/>
        </authorList>
    </citation>
    <scope>NUCLEOTIDE SEQUENCE</scope>
</reference>
<evidence type="ECO:0000313" key="2">
    <source>
        <dbReference type="EMBL" id="ANV81241.1"/>
    </source>
</evidence>
<dbReference type="GO" id="GO:0000724">
    <property type="term" value="P:double-strand break repair via homologous recombination"/>
    <property type="evidence" value="ECO:0007669"/>
    <property type="project" value="TreeGrafter"/>
</dbReference>
<dbReference type="InterPro" id="IPR051231">
    <property type="entry name" value="SOSS-B"/>
</dbReference>
<dbReference type="PANTHER" id="PTHR13356:SF10">
    <property type="entry name" value="REPLICATION FACTOR-A PROTEIN 1"/>
    <property type="match status" value="1"/>
</dbReference>
<dbReference type="AlphaFoldDB" id="A0A1B1TG34"/>
<accession>A0A1B1TG34</accession>
<reference evidence="2" key="1">
    <citation type="submission" date="2014-11" db="EMBL/GenBank/DDBJ databases">
        <authorList>
            <person name="Zhu J."/>
            <person name="Qi W."/>
            <person name="Song R."/>
        </authorList>
    </citation>
    <scope>NUCLEOTIDE SEQUENCE</scope>
</reference>
<dbReference type="CDD" id="cd04491">
    <property type="entry name" value="SoSSB_OBF"/>
    <property type="match status" value="1"/>
</dbReference>